<dbReference type="AlphaFoldDB" id="A0A1I0K731"/>
<reference evidence="1 2" key="1">
    <citation type="submission" date="2016-10" db="EMBL/GenBank/DDBJ databases">
        <authorList>
            <person name="de Groot N.N."/>
        </authorList>
    </citation>
    <scope>NUCLEOTIDE SEQUENCE [LARGE SCALE GENOMIC DNA]</scope>
    <source>
        <strain evidence="1 2">CGMCC 4.5598</strain>
    </source>
</reference>
<accession>A0A1I0K731</accession>
<keyword evidence="2" id="KW-1185">Reference proteome</keyword>
<dbReference type="STRING" id="568860.SAMN05421811_10767"/>
<name>A0A1I0K731_9ACTN</name>
<dbReference type="EMBL" id="FOHX01000007">
    <property type="protein sequence ID" value="SEU18967.1"/>
    <property type="molecule type" value="Genomic_DNA"/>
</dbReference>
<proteinExistence type="predicted"/>
<gene>
    <name evidence="1" type="ORF">SAMN05421811_10767</name>
</gene>
<evidence type="ECO:0000313" key="1">
    <source>
        <dbReference type="EMBL" id="SEU18967.1"/>
    </source>
</evidence>
<protein>
    <submittedName>
        <fullName evidence="1">Uncharacterized protein</fullName>
    </submittedName>
</protein>
<dbReference type="RefSeq" id="WP_091084297.1">
    <property type="nucleotide sequence ID" value="NZ_FOHX01000007.1"/>
</dbReference>
<evidence type="ECO:0000313" key="2">
    <source>
        <dbReference type="Proteomes" id="UP000199361"/>
    </source>
</evidence>
<organism evidence="1 2">
    <name type="scientific">Nonomuraea wenchangensis</name>
    <dbReference type="NCBI Taxonomy" id="568860"/>
    <lineage>
        <taxon>Bacteria</taxon>
        <taxon>Bacillati</taxon>
        <taxon>Actinomycetota</taxon>
        <taxon>Actinomycetes</taxon>
        <taxon>Streptosporangiales</taxon>
        <taxon>Streptosporangiaceae</taxon>
        <taxon>Nonomuraea</taxon>
    </lineage>
</organism>
<sequence>MSMLTTALTTLPVSLVVLVLTLRYGPDVILRLLAGVVAVLAKDKERGNRALTVLKLLQSRKPR</sequence>
<dbReference type="Proteomes" id="UP000199361">
    <property type="component" value="Unassembled WGS sequence"/>
</dbReference>